<reference evidence="1" key="1">
    <citation type="submission" date="2014-09" db="EMBL/GenBank/DDBJ databases">
        <authorList>
            <person name="Magalhaes I.L.F."/>
            <person name="Oliveira U."/>
            <person name="Santos F.R."/>
            <person name="Vidigal T.H.D.A."/>
            <person name="Brescovit A.D."/>
            <person name="Santos A.J."/>
        </authorList>
    </citation>
    <scope>NUCLEOTIDE SEQUENCE</scope>
    <source>
        <tissue evidence="1">Shoot tissue taken approximately 20 cm above the soil surface</tissue>
    </source>
</reference>
<protein>
    <submittedName>
        <fullName evidence="1">Uncharacterized protein</fullName>
    </submittedName>
</protein>
<reference evidence="1" key="2">
    <citation type="journal article" date="2015" name="Data Brief">
        <title>Shoot transcriptome of the giant reed, Arundo donax.</title>
        <authorList>
            <person name="Barrero R.A."/>
            <person name="Guerrero F.D."/>
            <person name="Moolhuijzen P."/>
            <person name="Goolsby J.A."/>
            <person name="Tidwell J."/>
            <person name="Bellgard S.E."/>
            <person name="Bellgard M.I."/>
        </authorList>
    </citation>
    <scope>NUCLEOTIDE SEQUENCE</scope>
    <source>
        <tissue evidence="1">Shoot tissue taken approximately 20 cm above the soil surface</tissue>
    </source>
</reference>
<dbReference type="AlphaFoldDB" id="A0A0A8YHH1"/>
<organism evidence="1">
    <name type="scientific">Arundo donax</name>
    <name type="common">Giant reed</name>
    <name type="synonym">Donax arundinaceus</name>
    <dbReference type="NCBI Taxonomy" id="35708"/>
    <lineage>
        <taxon>Eukaryota</taxon>
        <taxon>Viridiplantae</taxon>
        <taxon>Streptophyta</taxon>
        <taxon>Embryophyta</taxon>
        <taxon>Tracheophyta</taxon>
        <taxon>Spermatophyta</taxon>
        <taxon>Magnoliopsida</taxon>
        <taxon>Liliopsida</taxon>
        <taxon>Poales</taxon>
        <taxon>Poaceae</taxon>
        <taxon>PACMAD clade</taxon>
        <taxon>Arundinoideae</taxon>
        <taxon>Arundineae</taxon>
        <taxon>Arundo</taxon>
    </lineage>
</organism>
<evidence type="ECO:0000313" key="1">
    <source>
        <dbReference type="EMBL" id="JAD25944.1"/>
    </source>
</evidence>
<proteinExistence type="predicted"/>
<accession>A0A0A8YHH1</accession>
<dbReference type="EMBL" id="GBRH01271951">
    <property type="protein sequence ID" value="JAD25944.1"/>
    <property type="molecule type" value="Transcribed_RNA"/>
</dbReference>
<sequence>MLGDQDSFSIRKRGKRQSSRLALAGRPWLAFELVPGKVDSLQFLSWS</sequence>
<name>A0A0A8YHH1_ARUDO</name>